<evidence type="ECO:0000256" key="4">
    <source>
        <dbReference type="ARBA" id="ARBA00022840"/>
    </source>
</evidence>
<dbReference type="PROSITE" id="PS50929">
    <property type="entry name" value="ABC_TM1F"/>
    <property type="match status" value="1"/>
</dbReference>
<protein>
    <submittedName>
        <fullName evidence="10">Thiol reductant ABC exporter subunit CydC</fullName>
    </submittedName>
</protein>
<accession>A0A7T6ZCD7</accession>
<dbReference type="GO" id="GO:0045454">
    <property type="term" value="P:cell redox homeostasis"/>
    <property type="evidence" value="ECO:0007669"/>
    <property type="project" value="InterPro"/>
</dbReference>
<dbReference type="AlphaFoldDB" id="A0A7T6ZCD7"/>
<dbReference type="GO" id="GO:0034775">
    <property type="term" value="P:glutathione transmembrane transport"/>
    <property type="evidence" value="ECO:0007669"/>
    <property type="project" value="InterPro"/>
</dbReference>
<organism evidence="10 11">
    <name type="scientific">Salicibibacter cibi</name>
    <dbReference type="NCBI Taxonomy" id="2743001"/>
    <lineage>
        <taxon>Bacteria</taxon>
        <taxon>Bacillati</taxon>
        <taxon>Bacillota</taxon>
        <taxon>Bacilli</taxon>
        <taxon>Bacillales</taxon>
        <taxon>Bacillaceae</taxon>
        <taxon>Salicibibacter</taxon>
    </lineage>
</organism>
<keyword evidence="4" id="KW-0067">ATP-binding</keyword>
<keyword evidence="11" id="KW-1185">Reference proteome</keyword>
<feature type="transmembrane region" description="Helical" evidence="7">
    <location>
        <begin position="157"/>
        <end position="177"/>
    </location>
</feature>
<dbReference type="InterPro" id="IPR003593">
    <property type="entry name" value="AAA+_ATPase"/>
</dbReference>
<evidence type="ECO:0000259" key="8">
    <source>
        <dbReference type="PROSITE" id="PS50893"/>
    </source>
</evidence>
<dbReference type="GO" id="GO:0015421">
    <property type="term" value="F:ABC-type oligopeptide transporter activity"/>
    <property type="evidence" value="ECO:0007669"/>
    <property type="project" value="TreeGrafter"/>
</dbReference>
<dbReference type="Gene3D" id="1.20.1560.10">
    <property type="entry name" value="ABC transporter type 1, transmembrane domain"/>
    <property type="match status" value="1"/>
</dbReference>
<keyword evidence="6 7" id="KW-0472">Membrane</keyword>
<dbReference type="GO" id="GO:0016887">
    <property type="term" value="F:ATP hydrolysis activity"/>
    <property type="evidence" value="ECO:0007669"/>
    <property type="project" value="InterPro"/>
</dbReference>
<proteinExistence type="predicted"/>
<evidence type="ECO:0000256" key="5">
    <source>
        <dbReference type="ARBA" id="ARBA00022989"/>
    </source>
</evidence>
<feature type="transmembrane region" description="Helical" evidence="7">
    <location>
        <begin position="52"/>
        <end position="72"/>
    </location>
</feature>
<comment type="subcellular location">
    <subcellularLocation>
        <location evidence="1">Cell membrane</location>
        <topology evidence="1">Multi-pass membrane protein</topology>
    </subcellularLocation>
</comment>
<feature type="transmembrane region" description="Helical" evidence="7">
    <location>
        <begin position="133"/>
        <end position="151"/>
    </location>
</feature>
<dbReference type="EMBL" id="CP054706">
    <property type="protein sequence ID" value="QQK80695.1"/>
    <property type="molecule type" value="Genomic_DNA"/>
</dbReference>
<dbReference type="SUPFAM" id="SSF52540">
    <property type="entry name" value="P-loop containing nucleoside triphosphate hydrolases"/>
    <property type="match status" value="1"/>
</dbReference>
<sequence>MKELAAVTKTVIQEKKDVLLSIIAGFITGIAGVGLFAASGYLISQAALAPPLYALIVLTSTVKMLGLVRALSRYAERYYSHRATFSILSRLRVAFYQKLEPLAPAIFHHYRSGDLLARIVGDVERLQNYFLRVFYPPIVLVLVFLMTILFVGYFSILIAFVFVLGLLLTAFIIPAWFTVRQKQLQNNVGEKRATLSTKVTEFLHGFRDLKVYQQVDRKEKELLQASKDLIQEQEAEGRYLTGNQALNTLMALAISVLVLGVGAYLVSEGHMEGVFLAMLVMIASTVFEEAVPMASFPAYLRESTQAAGRLSTTIQSEAAFNTEHQQFELPQNKPIHIDVNNVNVQFQDEHYPAVNNVSFSIPPGSKTAIVGASGSGKSTLMALMLKLVSLHQGEVSLNGRNVTELKEQSIWEAINVVMQENHFFYGSVQENLLLTDPERTGTEIKSALQKVNLDNLSLDDHVYERGENLSDGEKQRLAIARVLLKDGRIWLLDEPTSSIDALTEKKIFQHLWHQAKDDTVILISHRLTGLENMDQIIVMEEGGVIEKGTYANLMSNRGYFYEMKQLEREVLAVL</sequence>
<dbReference type="PANTHER" id="PTHR43394:SF1">
    <property type="entry name" value="ATP-BINDING CASSETTE SUB-FAMILY B MEMBER 10, MITOCHONDRIAL"/>
    <property type="match status" value="1"/>
</dbReference>
<evidence type="ECO:0000259" key="9">
    <source>
        <dbReference type="PROSITE" id="PS50929"/>
    </source>
</evidence>
<evidence type="ECO:0000313" key="10">
    <source>
        <dbReference type="EMBL" id="QQK80695.1"/>
    </source>
</evidence>
<dbReference type="GO" id="GO:0005886">
    <property type="term" value="C:plasma membrane"/>
    <property type="evidence" value="ECO:0007669"/>
    <property type="project" value="UniProtKB-SubCell"/>
</dbReference>
<dbReference type="InterPro" id="IPR039421">
    <property type="entry name" value="Type_1_exporter"/>
</dbReference>
<reference evidence="10 11" key="1">
    <citation type="submission" date="2020-06" db="EMBL/GenBank/DDBJ databases">
        <title>Genomic analysis of Salicibibacter sp. NKC21-4.</title>
        <authorList>
            <person name="Oh Y.J."/>
        </authorList>
    </citation>
    <scope>NUCLEOTIDE SEQUENCE [LARGE SCALE GENOMIC DNA]</scope>
    <source>
        <strain evidence="10 11">NKC21-4</strain>
    </source>
</reference>
<dbReference type="InterPro" id="IPR003439">
    <property type="entry name" value="ABC_transporter-like_ATP-bd"/>
</dbReference>
<dbReference type="CDD" id="cd03228">
    <property type="entry name" value="ABCC_MRP_Like"/>
    <property type="match status" value="1"/>
</dbReference>
<dbReference type="Pfam" id="PF00005">
    <property type="entry name" value="ABC_tran"/>
    <property type="match status" value="1"/>
</dbReference>
<keyword evidence="2 7" id="KW-0812">Transmembrane</keyword>
<evidence type="ECO:0000256" key="1">
    <source>
        <dbReference type="ARBA" id="ARBA00004651"/>
    </source>
</evidence>
<dbReference type="GO" id="GO:0005524">
    <property type="term" value="F:ATP binding"/>
    <property type="evidence" value="ECO:0007669"/>
    <property type="project" value="UniProtKB-KW"/>
</dbReference>
<dbReference type="PROSITE" id="PS50893">
    <property type="entry name" value="ABC_TRANSPORTER_2"/>
    <property type="match status" value="1"/>
</dbReference>
<evidence type="ECO:0000256" key="6">
    <source>
        <dbReference type="ARBA" id="ARBA00023136"/>
    </source>
</evidence>
<keyword evidence="3" id="KW-0547">Nucleotide-binding</keyword>
<keyword evidence="5 7" id="KW-1133">Transmembrane helix</keyword>
<dbReference type="NCBIfam" id="TIGR02868">
    <property type="entry name" value="CydC"/>
    <property type="match status" value="1"/>
</dbReference>
<dbReference type="SMART" id="SM00382">
    <property type="entry name" value="AAA"/>
    <property type="match status" value="1"/>
</dbReference>
<dbReference type="CDD" id="cd18585">
    <property type="entry name" value="ABC_6TM_CydC"/>
    <property type="match status" value="1"/>
</dbReference>
<dbReference type="SUPFAM" id="SSF90123">
    <property type="entry name" value="ABC transporter transmembrane region"/>
    <property type="match status" value="1"/>
</dbReference>
<feature type="domain" description="ABC transmembrane type-1" evidence="9">
    <location>
        <begin position="19"/>
        <end position="288"/>
    </location>
</feature>
<evidence type="ECO:0000256" key="2">
    <source>
        <dbReference type="ARBA" id="ARBA00022692"/>
    </source>
</evidence>
<dbReference type="InterPro" id="IPR014223">
    <property type="entry name" value="ABC_CydC/D"/>
</dbReference>
<gene>
    <name evidence="10" type="primary">cydC</name>
    <name evidence="10" type="ORF">HUG20_12840</name>
</gene>
<dbReference type="Gene3D" id="3.40.50.300">
    <property type="entry name" value="P-loop containing nucleotide triphosphate hydrolases"/>
    <property type="match status" value="1"/>
</dbReference>
<name>A0A7T6ZCD7_9BACI</name>
<feature type="transmembrane region" description="Helical" evidence="7">
    <location>
        <begin position="18"/>
        <end position="40"/>
    </location>
</feature>
<dbReference type="KEGG" id="scib:HUG20_12840"/>
<dbReference type="InterPro" id="IPR011527">
    <property type="entry name" value="ABC1_TM_dom"/>
</dbReference>
<dbReference type="Proteomes" id="UP000595349">
    <property type="component" value="Chromosome"/>
</dbReference>
<dbReference type="InterPro" id="IPR036640">
    <property type="entry name" value="ABC1_TM_sf"/>
</dbReference>
<evidence type="ECO:0000313" key="11">
    <source>
        <dbReference type="Proteomes" id="UP000595349"/>
    </source>
</evidence>
<dbReference type="PANTHER" id="PTHR43394">
    <property type="entry name" value="ATP-DEPENDENT PERMEASE MDL1, MITOCHONDRIAL"/>
    <property type="match status" value="1"/>
</dbReference>
<dbReference type="InterPro" id="IPR027417">
    <property type="entry name" value="P-loop_NTPase"/>
</dbReference>
<dbReference type="RefSeq" id="WP_200085063.1">
    <property type="nucleotide sequence ID" value="NZ_CP054706.1"/>
</dbReference>
<feature type="transmembrane region" description="Helical" evidence="7">
    <location>
        <begin position="248"/>
        <end position="267"/>
    </location>
</feature>
<evidence type="ECO:0000256" key="3">
    <source>
        <dbReference type="ARBA" id="ARBA00022741"/>
    </source>
</evidence>
<dbReference type="Pfam" id="PF00664">
    <property type="entry name" value="ABC_membrane"/>
    <property type="match status" value="1"/>
</dbReference>
<feature type="domain" description="ABC transporter" evidence="8">
    <location>
        <begin position="339"/>
        <end position="566"/>
    </location>
</feature>
<evidence type="ECO:0000256" key="7">
    <source>
        <dbReference type="SAM" id="Phobius"/>
    </source>
</evidence>